<gene>
    <name evidence="17" type="primary">CSON004999</name>
</gene>
<accession>A0A336L585</accession>
<evidence type="ECO:0000256" key="2">
    <source>
        <dbReference type="ARBA" id="ARBA00004477"/>
    </source>
</evidence>
<dbReference type="VEuPathDB" id="VectorBase:CSON004999"/>
<proteinExistence type="inferred from homology"/>
<keyword evidence="10 12" id="KW-0472">Membrane</keyword>
<comment type="function">
    <text evidence="1 12">Subunit of the oligosaccharyl transferase (OST) complex that catalyzes the initial transfer of a defined glycan (Glc(3)Man(9)GlcNAc(2) in eukaryotes) from the lipid carrier dolichol-pyrophosphate to an asparagine residue within an Asn-X-Ser/Thr consensus motif in nascent polypeptide chains, the first step in protein N-glycosylation. N-glycosylation occurs cotranslationally and the complex associates with the Sec61 complex at the channel-forming translocon complex that mediates protein translocation across the endoplasmic reticulum (ER). All subunits are required for a maximal enzyme activity.</text>
</comment>
<dbReference type="InterPro" id="IPR055373">
    <property type="entry name" value="Ribophorin_II_N"/>
</dbReference>
<dbReference type="Pfam" id="PF23861">
    <property type="entry name" value="Ribophorin_II_2nd"/>
    <property type="match status" value="1"/>
</dbReference>
<evidence type="ECO:0000256" key="8">
    <source>
        <dbReference type="ARBA" id="ARBA00022824"/>
    </source>
</evidence>
<evidence type="ECO:0000256" key="7">
    <source>
        <dbReference type="ARBA" id="ARBA00022729"/>
    </source>
</evidence>
<feature type="signal peptide" evidence="12">
    <location>
        <begin position="1"/>
        <end position="19"/>
    </location>
</feature>
<feature type="transmembrane region" description="Helical" evidence="12">
    <location>
        <begin position="539"/>
        <end position="560"/>
    </location>
</feature>
<evidence type="ECO:0000256" key="11">
    <source>
        <dbReference type="ARBA" id="ARBA00046750"/>
    </source>
</evidence>
<dbReference type="UniPathway" id="UPA00378"/>
<dbReference type="Pfam" id="PF25147">
    <property type="entry name" value="Ribophorin_II_C"/>
    <property type="match status" value="1"/>
</dbReference>
<feature type="transmembrane region" description="Helical" evidence="12">
    <location>
        <begin position="572"/>
        <end position="596"/>
    </location>
</feature>
<dbReference type="EMBL" id="UFQS01002027">
    <property type="protein sequence ID" value="SSX12998.1"/>
    <property type="molecule type" value="Genomic_DNA"/>
</dbReference>
<feature type="domain" description="Ribophorin II C-terminal" evidence="16">
    <location>
        <begin position="529"/>
        <end position="627"/>
    </location>
</feature>
<comment type="similarity">
    <text evidence="4 12">Belongs to the SWP1 family.</text>
</comment>
<dbReference type="InterPro" id="IPR056790">
    <property type="entry name" value="Ribophorin_II_C"/>
</dbReference>
<evidence type="ECO:0000256" key="1">
    <source>
        <dbReference type="ARBA" id="ARBA00002791"/>
    </source>
</evidence>
<comment type="subcellular location">
    <subcellularLocation>
        <location evidence="2 12">Endoplasmic reticulum membrane</location>
        <topology evidence="2 12">Multi-pass membrane protein</topology>
    </subcellularLocation>
</comment>
<keyword evidence="7 12" id="KW-0732">Signal</keyword>
<dbReference type="PANTHER" id="PTHR12640:SF0">
    <property type="entry name" value="DOLICHYL-DIPHOSPHOOLIGOSACCHARIDE--PROTEIN GLYCOSYLTRANSFERASE SUBUNIT 2"/>
    <property type="match status" value="1"/>
</dbReference>
<dbReference type="OMA" id="YERRRAH"/>
<evidence type="ECO:0000313" key="17">
    <source>
        <dbReference type="EMBL" id="SSX12998.1"/>
    </source>
</evidence>
<evidence type="ECO:0000256" key="3">
    <source>
        <dbReference type="ARBA" id="ARBA00004922"/>
    </source>
</evidence>
<organism evidence="17">
    <name type="scientific">Culicoides sonorensis</name>
    <name type="common">Biting midge</name>
    <dbReference type="NCBI Taxonomy" id="179676"/>
    <lineage>
        <taxon>Eukaryota</taxon>
        <taxon>Metazoa</taxon>
        <taxon>Ecdysozoa</taxon>
        <taxon>Arthropoda</taxon>
        <taxon>Hexapoda</taxon>
        <taxon>Insecta</taxon>
        <taxon>Pterygota</taxon>
        <taxon>Neoptera</taxon>
        <taxon>Endopterygota</taxon>
        <taxon>Diptera</taxon>
        <taxon>Nematocera</taxon>
        <taxon>Chironomoidea</taxon>
        <taxon>Ceratopogonidae</taxon>
        <taxon>Ceratopogoninae</taxon>
        <taxon>Culicoides</taxon>
        <taxon>Monoculicoides</taxon>
    </lineage>
</organism>
<dbReference type="PANTHER" id="PTHR12640">
    <property type="entry name" value="RIBOPHORIN II"/>
    <property type="match status" value="1"/>
</dbReference>
<sequence>MFKAVILSVLACLIVASTGLSSSRTVQQCLTEVDVTRYGQVFADGLKSSDLQSIYYSAINSKTLSATEKKDVCKRLVALYSDSKLNEFEKNFYLVGTHKHLECSEKYPSEVDTSIKNAFSKNISTTQEVYFNFFATKALKLALQPDTLLQISRNLQLVLKKDDSLSSIAHAFYVASELGTHGEFALKRIEGTLAQADEVDGKYLQFEGGLSITAAVISSVFKLTSNLNQKVPLTTEQATKFTAYFLSRRSVQTPKGVSSLLEVLDVVSKNPTHAPICMKLLDNGKLKPEQALLRIHIADVFGKSLPQAPTVNVKIVSKQSNKEIESKATLSQIKTTPTTFVLDLAKYTLEGGNYLVDLDAGTFKQQLTISMLQKLKVSSFEVGVGDVESSSTIKKHSVNHPEKLREVLNADSQQKIVLKVNLVDEQTKAPLSPHQVFVRLSNDQTKEEIIFVAEQDSTKAYKFDMDVGARSADFGHKSGSYSMELIVGDALLANSFVWKFADAQLKFSQEVAKQSQPVRKALPEIVHKFREPESRPPRIISDLFTFLCAAPLLILLVLWLKLRVNVSNFPLSLSALGFHVGLGSIFALFLCFWLKLNMFQTLKYLIPLALFTFLTGNRLLRAIAARRMEK</sequence>
<evidence type="ECO:0000256" key="6">
    <source>
        <dbReference type="ARBA" id="ARBA00022692"/>
    </source>
</evidence>
<keyword evidence="9 12" id="KW-1133">Transmembrane helix</keyword>
<reference evidence="18" key="2">
    <citation type="submission" date="2018-07" db="EMBL/GenBank/DDBJ databases">
        <authorList>
            <person name="Quirk P.G."/>
            <person name="Krulwich T.A."/>
        </authorList>
    </citation>
    <scope>NUCLEOTIDE SEQUENCE</scope>
</reference>
<feature type="transmembrane region" description="Helical" evidence="12">
    <location>
        <begin position="602"/>
        <end position="620"/>
    </location>
</feature>
<name>A0A336L585_CULSO</name>
<feature type="domain" description="Ribophorin II second" evidence="15">
    <location>
        <begin position="276"/>
        <end position="370"/>
    </location>
</feature>
<feature type="domain" description="Ribophorin II third" evidence="14">
    <location>
        <begin position="379"/>
        <end position="505"/>
    </location>
</feature>
<feature type="domain" description="Ribophorin II N-terminal" evidence="13">
    <location>
        <begin position="30"/>
        <end position="267"/>
    </location>
</feature>
<feature type="chain" id="PRO_5033858217" description="Dolichyl-diphosphooligosaccharide--protein glycosyltransferase subunit 2" evidence="12">
    <location>
        <begin position="20"/>
        <end position="630"/>
    </location>
</feature>
<reference evidence="17" key="1">
    <citation type="submission" date="2018-04" db="EMBL/GenBank/DDBJ databases">
        <authorList>
            <person name="Go L.Y."/>
            <person name="Mitchell J.A."/>
        </authorList>
    </citation>
    <scope>NUCLEOTIDE SEQUENCE</scope>
    <source>
        <tissue evidence="17">Whole organism</tissue>
    </source>
</reference>
<evidence type="ECO:0000256" key="12">
    <source>
        <dbReference type="RuleBase" id="RU366029"/>
    </source>
</evidence>
<protein>
    <recommendedName>
        <fullName evidence="5 12">Dolichyl-diphosphooligosaccharide--protein glycosyltransferase subunit 2</fullName>
    </recommendedName>
    <alternativeName>
        <fullName evidence="12">Ribophorin-2</fullName>
    </alternativeName>
</protein>
<evidence type="ECO:0000259" key="16">
    <source>
        <dbReference type="Pfam" id="PF25147"/>
    </source>
</evidence>
<evidence type="ECO:0000259" key="14">
    <source>
        <dbReference type="Pfam" id="PF23860"/>
    </source>
</evidence>
<keyword evidence="8 12" id="KW-0256">Endoplasmic reticulum</keyword>
<evidence type="ECO:0000256" key="10">
    <source>
        <dbReference type="ARBA" id="ARBA00023136"/>
    </source>
</evidence>
<evidence type="ECO:0000256" key="9">
    <source>
        <dbReference type="ARBA" id="ARBA00022989"/>
    </source>
</evidence>
<dbReference type="InterPro" id="IPR055375">
    <property type="entry name" value="Ribophorin_II_2nd"/>
</dbReference>
<dbReference type="InterPro" id="IPR055374">
    <property type="entry name" value="Ribophorin_II_3rd"/>
</dbReference>
<dbReference type="InterPro" id="IPR008814">
    <property type="entry name" value="Swp1"/>
</dbReference>
<dbReference type="GO" id="GO:0008250">
    <property type="term" value="C:oligosaccharyltransferase complex"/>
    <property type="evidence" value="ECO:0007669"/>
    <property type="project" value="UniProtKB-UniRule"/>
</dbReference>
<dbReference type="EMBL" id="UFQT01002027">
    <property type="protein sequence ID" value="SSX32439.1"/>
    <property type="molecule type" value="Genomic_DNA"/>
</dbReference>
<dbReference type="AlphaFoldDB" id="A0A336L585"/>
<dbReference type="Pfam" id="PF05817">
    <property type="entry name" value="Ribophorin_II"/>
    <property type="match status" value="1"/>
</dbReference>
<dbReference type="Pfam" id="PF23860">
    <property type="entry name" value="Ribophorin_II_3rd"/>
    <property type="match status" value="1"/>
</dbReference>
<evidence type="ECO:0000259" key="13">
    <source>
        <dbReference type="Pfam" id="PF05817"/>
    </source>
</evidence>
<evidence type="ECO:0000256" key="5">
    <source>
        <dbReference type="ARBA" id="ARBA00017612"/>
    </source>
</evidence>
<evidence type="ECO:0000256" key="4">
    <source>
        <dbReference type="ARBA" id="ARBA00009038"/>
    </source>
</evidence>
<evidence type="ECO:0000313" key="18">
    <source>
        <dbReference type="EMBL" id="SSX32439.1"/>
    </source>
</evidence>
<evidence type="ECO:0000259" key="15">
    <source>
        <dbReference type="Pfam" id="PF23861"/>
    </source>
</evidence>
<comment type="subunit">
    <text evidence="11">Component of the oligosaccharyltransferase (OST) complex. OST exists in two different complex forms which contain common core subunits RPN1, RPN2, OST48, OST4, DAD1 and TMEM258, either STT3A or STT3B as catalytic subunits, and form-specific accessory subunits. STT3A complex assembly occurs through the formation of 3 subcomplexes. Subcomplex 1 contains RPN1 and TMEM258, subcomplex 2 contains the STT3A-specific subunits STT3A, DC2/OSTC, and KCP2 as well as the core subunit OST4, and subcomplex 3 contains RPN2, DAD1, and OST48. The STT3A complex can form stable complexes with the Sec61 complex or with both the Sec61 and TRAP complexes. Interacts with DDI2. Interacts with TMEM35A/NACHO.</text>
</comment>
<comment type="pathway">
    <text evidence="3 12">Protein modification; protein glycosylation.</text>
</comment>
<keyword evidence="6 12" id="KW-0812">Transmembrane</keyword>
<dbReference type="GO" id="GO:0006487">
    <property type="term" value="P:protein N-linked glycosylation"/>
    <property type="evidence" value="ECO:0007669"/>
    <property type="project" value="UniProtKB-UniRule"/>
</dbReference>